<name>A0A9Q3V9J9_CLOBO</name>
<dbReference type="RefSeq" id="WP_231158646.1">
    <property type="nucleotide sequence ID" value="NZ_JAAMYB010000004.1"/>
</dbReference>
<evidence type="ECO:0000256" key="1">
    <source>
        <dbReference type="ARBA" id="ARBA00012417"/>
    </source>
</evidence>
<proteinExistence type="predicted"/>
<comment type="catalytic activity">
    <reaction evidence="6">
        <text>DNA(n) + a 2'-deoxyribonucleoside 5'-triphosphate = DNA(n+1) + diphosphate</text>
        <dbReference type="Rhea" id="RHEA:22508"/>
        <dbReference type="Rhea" id="RHEA-COMP:17339"/>
        <dbReference type="Rhea" id="RHEA-COMP:17340"/>
        <dbReference type="ChEBI" id="CHEBI:33019"/>
        <dbReference type="ChEBI" id="CHEBI:61560"/>
        <dbReference type="ChEBI" id="CHEBI:173112"/>
        <dbReference type="EC" id="2.7.7.7"/>
    </reaction>
</comment>
<dbReference type="PANTHER" id="PTHR32294">
    <property type="entry name" value="DNA POLYMERASE III SUBUNIT ALPHA"/>
    <property type="match status" value="1"/>
</dbReference>
<dbReference type="SMART" id="SM00481">
    <property type="entry name" value="POLIIIAc"/>
    <property type="match status" value="1"/>
</dbReference>
<keyword evidence="5" id="KW-0239">DNA-directed DNA polymerase</keyword>
<dbReference type="InterPro" id="IPR004805">
    <property type="entry name" value="DnaE2/DnaE/PolC"/>
</dbReference>
<evidence type="ECO:0000256" key="3">
    <source>
        <dbReference type="ARBA" id="ARBA00022695"/>
    </source>
</evidence>
<dbReference type="EC" id="2.7.7.7" evidence="1"/>
<dbReference type="EMBL" id="JAAMYB010000004">
    <property type="protein sequence ID" value="MCD3194894.1"/>
    <property type="molecule type" value="Genomic_DNA"/>
</dbReference>
<dbReference type="InterPro" id="IPR016195">
    <property type="entry name" value="Pol/histidinol_Pase-like"/>
</dbReference>
<dbReference type="GO" id="GO:0008408">
    <property type="term" value="F:3'-5' exonuclease activity"/>
    <property type="evidence" value="ECO:0007669"/>
    <property type="project" value="InterPro"/>
</dbReference>
<dbReference type="InterPro" id="IPR004013">
    <property type="entry name" value="PHP_dom"/>
</dbReference>
<dbReference type="Gene3D" id="1.10.150.870">
    <property type="match status" value="1"/>
</dbReference>
<evidence type="ECO:0000256" key="2">
    <source>
        <dbReference type="ARBA" id="ARBA00022679"/>
    </source>
</evidence>
<evidence type="ECO:0000256" key="4">
    <source>
        <dbReference type="ARBA" id="ARBA00022705"/>
    </source>
</evidence>
<evidence type="ECO:0000256" key="5">
    <source>
        <dbReference type="ARBA" id="ARBA00022932"/>
    </source>
</evidence>
<feature type="domain" description="Polymerase/histidinol phosphatase N-terminal" evidence="7">
    <location>
        <begin position="16"/>
        <end position="94"/>
    </location>
</feature>
<dbReference type="SUPFAM" id="SSF89550">
    <property type="entry name" value="PHP domain-like"/>
    <property type="match status" value="1"/>
</dbReference>
<reference evidence="8" key="1">
    <citation type="submission" date="2020-02" db="EMBL/GenBank/DDBJ databases">
        <authorList>
            <person name="Fillo S."/>
            <person name="Giordani F."/>
            <person name="Tonon E."/>
            <person name="Drigo I."/>
            <person name="Anselmo A."/>
            <person name="Fortunato A."/>
            <person name="Bano L."/>
            <person name="Lista F."/>
        </authorList>
    </citation>
    <scope>NUCLEOTIDE SEQUENCE</scope>
    <source>
        <strain evidence="8">IZSVe-TV_9877_3_12</strain>
    </source>
</reference>
<dbReference type="Pfam" id="PF14579">
    <property type="entry name" value="HHH_6"/>
    <property type="match status" value="1"/>
</dbReference>
<evidence type="ECO:0000259" key="7">
    <source>
        <dbReference type="SMART" id="SM00481"/>
    </source>
</evidence>
<dbReference type="Pfam" id="PF07733">
    <property type="entry name" value="DNA_pol3_alpha"/>
    <property type="match status" value="1"/>
</dbReference>
<dbReference type="InterPro" id="IPR029460">
    <property type="entry name" value="DNAPol_HHH"/>
</dbReference>
<keyword evidence="4" id="KW-0235">DNA replication</keyword>
<dbReference type="GO" id="GO:0003887">
    <property type="term" value="F:DNA-directed DNA polymerase activity"/>
    <property type="evidence" value="ECO:0007669"/>
    <property type="project" value="UniProtKB-KW"/>
</dbReference>
<evidence type="ECO:0000256" key="6">
    <source>
        <dbReference type="ARBA" id="ARBA00049244"/>
    </source>
</evidence>
<keyword evidence="3" id="KW-0548">Nucleotidyltransferase</keyword>
<dbReference type="PANTHER" id="PTHR32294:SF0">
    <property type="entry name" value="DNA POLYMERASE III SUBUNIT ALPHA"/>
    <property type="match status" value="1"/>
</dbReference>
<accession>A0A9Q3V9J9</accession>
<gene>
    <name evidence="8" type="ORF">G8S53_06270</name>
</gene>
<protein>
    <recommendedName>
        <fullName evidence="1">DNA-directed DNA polymerase</fullName>
        <ecNumber evidence="1">2.7.7.7</ecNumber>
    </recommendedName>
</protein>
<evidence type="ECO:0000313" key="8">
    <source>
        <dbReference type="EMBL" id="MCD3194894.1"/>
    </source>
</evidence>
<dbReference type="InterPro" id="IPR003141">
    <property type="entry name" value="Pol/His_phosphatase_N"/>
</dbReference>
<organism evidence="8 9">
    <name type="scientific">Clostridium botulinum C</name>
    <dbReference type="NCBI Taxonomy" id="36828"/>
    <lineage>
        <taxon>Bacteria</taxon>
        <taxon>Bacillati</taxon>
        <taxon>Bacillota</taxon>
        <taxon>Clostridia</taxon>
        <taxon>Eubacteriales</taxon>
        <taxon>Clostridiaceae</taxon>
        <taxon>Clostridium</taxon>
    </lineage>
</organism>
<keyword evidence="2" id="KW-0808">Transferase</keyword>
<dbReference type="GO" id="GO:0006260">
    <property type="term" value="P:DNA replication"/>
    <property type="evidence" value="ECO:0007669"/>
    <property type="project" value="UniProtKB-KW"/>
</dbReference>
<sequence length="1361" mass="157562">MPYSLEYMNKLKSVFVHLHVHSEYSNLRLKDATNKIEGMVRYVSLLGQHSLALTDHESLSGHIKFLKVVKELKEKGEIHQDFKPILGNEIYLTDESTMRYEMEHNGGTTFYHFILLAKDKEGHKQLRQLSTRAWERMFSYKGMERVPTFYSDFEDVIGDDKGHLIGSTACLGGYIAQNILKILNTQDEDEILNYKYKIHDFITWCIDMFGKDNFYIELQPSRMVEQIEYNKMAMHIAKTYGLKYIITTDAHYLRKEDREIHKAFLTSDEDGNSNREVDDFYSSTHFFNVDMLFEYMGDYLSNDEIIEAIKNTNDISNSIQEYDLFHKQIIPKVPLPNEDTWFHSNELYKIGEEYKHIKYMIHSKEKYDRYLIGLCFKGIEKKIKKENLQESLERLDVECSEIIGISKAKEEPMSSYFVTMQKNIDIIWDDAESLVMPSRGSAGGFLVDYLIGITQVNPLTQGITMPHWRFISAERPDYPDIDIDFSSYKRDAVFNCLLDYYKSIGGDLVRVCTFGTETAKSAIQTACRGVHINNDIGLYLSSLIPVERGKVWTLSECYYGDESKGKRSITEFKNAIDEHSGKNLLQVALGIEGLINKRSSHPCGVLPVNGDFTEHNAKMRSPSGELISQWELHDSEECGGLKYDFLNTKTCAMIQKTLEMLINHEKIEWQGSLRKTYDKYLHPDVIDTQSPEMWQKLNDGELISAFQFDSLAGEQALKAIKPMNLLEASAGNTLMRLMVEDGQERPLEMYVRYKQDINEWYKDMRAFGLNDNEMKLLEKHLSHDYGVCATQESMMMLSMDQNIAGFDVVESNILRKSVAKKKSQLLQESKNKLYEKGLKRGTSETLLDYVWDKQIAMQKGYSFSILHTIGYTYILIQQLNLIHYYPPIYWNTAVLLVESGAIEQVTENEEIDRKEKITNYGTVAKAIGNMQDKGVHIALPNINIANVGFEPNEANNEIVFGLKGIMKINNDTAKTIMENRPFTSVQDFYKRMVLQKKKVTSSTGKIQNKSLVSDSQLITLIKAGAFDKIENKPRETILLDYLKLTNPPKKIDARATNTILEMGIIPTELKEEIRFFKFREYVKTLKSKKDEKLKSVKWYCLNGATEDLTEYTEQFFNDNFISEIEEDKDYYYDDNGSIWVALGTTRKGSFESVYKQKINGLTKWLSSDECINTYNKYLFEQTKEKNMSGTISTWEMESMNFYYHEHELANVNKEKYSIVNYNNLPEEPMVTGFTKYKNMQYPKFQLSRIVGTVLDRNKNKHVVSLLTPDGVVNIKFYSGQFAFYDRSISEVNEEDGKKTVLEDGWFKRGTLLLVTGFRRGDQFKPKRYKNSIYPHTLQKILEIKENGDLVLQSERVNIDSK</sequence>
<dbReference type="Pfam" id="PF02811">
    <property type="entry name" value="PHP"/>
    <property type="match status" value="1"/>
</dbReference>
<dbReference type="InterPro" id="IPR040982">
    <property type="entry name" value="DNA_pol3_finger"/>
</dbReference>
<dbReference type="Pfam" id="PF17657">
    <property type="entry name" value="DNA_pol3_finger"/>
    <property type="match status" value="1"/>
</dbReference>
<reference evidence="8" key="2">
    <citation type="journal article" date="2021" name="Microorganisms">
        <title>Extensive Genome Exploration of Clostridium botulinum Group III Field Strains.</title>
        <authorList>
            <person name="Fillo S."/>
            <person name="Giordani F."/>
            <person name="Tonon E."/>
            <person name="Drigo I."/>
            <person name="Anselmo A."/>
            <person name="Fortunato A."/>
            <person name="Lista F."/>
            <person name="Bano L."/>
        </authorList>
    </citation>
    <scope>NUCLEOTIDE SEQUENCE</scope>
    <source>
        <strain evidence="8">IZSVe-TV_9877_3_12</strain>
    </source>
</reference>
<dbReference type="InterPro" id="IPR011708">
    <property type="entry name" value="DNA_pol3_alpha_NTPase_dom"/>
</dbReference>
<dbReference type="Gene3D" id="3.20.20.140">
    <property type="entry name" value="Metal-dependent hydrolases"/>
    <property type="match status" value="1"/>
</dbReference>
<evidence type="ECO:0000313" key="9">
    <source>
        <dbReference type="Proteomes" id="UP000813637"/>
    </source>
</evidence>
<comment type="caution">
    <text evidence="8">The sequence shown here is derived from an EMBL/GenBank/DDBJ whole genome shotgun (WGS) entry which is preliminary data.</text>
</comment>
<dbReference type="Proteomes" id="UP000813637">
    <property type="component" value="Unassembled WGS sequence"/>
</dbReference>